<proteinExistence type="predicted"/>
<accession>A0A438K4S4</accession>
<evidence type="ECO:0000313" key="1">
    <source>
        <dbReference type="EMBL" id="RVX16199.1"/>
    </source>
</evidence>
<dbReference type="Proteomes" id="UP000288805">
    <property type="component" value="Unassembled WGS sequence"/>
</dbReference>
<evidence type="ECO:0000313" key="2">
    <source>
        <dbReference type="Proteomes" id="UP000288805"/>
    </source>
</evidence>
<protein>
    <submittedName>
        <fullName evidence="1">Uncharacterized protein</fullName>
    </submittedName>
</protein>
<dbReference type="AlphaFoldDB" id="A0A438K4S4"/>
<organism evidence="1 2">
    <name type="scientific">Vitis vinifera</name>
    <name type="common">Grape</name>
    <dbReference type="NCBI Taxonomy" id="29760"/>
    <lineage>
        <taxon>Eukaryota</taxon>
        <taxon>Viridiplantae</taxon>
        <taxon>Streptophyta</taxon>
        <taxon>Embryophyta</taxon>
        <taxon>Tracheophyta</taxon>
        <taxon>Spermatophyta</taxon>
        <taxon>Magnoliopsida</taxon>
        <taxon>eudicotyledons</taxon>
        <taxon>Gunneridae</taxon>
        <taxon>Pentapetalae</taxon>
        <taxon>rosids</taxon>
        <taxon>Vitales</taxon>
        <taxon>Vitaceae</taxon>
        <taxon>Viteae</taxon>
        <taxon>Vitis</taxon>
    </lineage>
</organism>
<sequence length="205" mass="23726">MDRGGEYYGRYTKDGQHPFVKFLQEHGIVAQYTMLVPHTRMVVPRRHLNYGNVGNRVCDIYTFGMPVRSKSLQPTREKLDPRTISVYFIGYVKSGSDRFQDIVSEKYHIDAQPSTSSDRLIIIHNAPQVKQDISQWKSEEEVYMKQPEGFSSMVVSICLMYAQVYTRPDIAFAIGMLGRYRVIQPVELFLGEAQTNFDCNFRYEG</sequence>
<comment type="caution">
    <text evidence="1">The sequence shown here is derived from an EMBL/GenBank/DDBJ whole genome shotgun (WGS) entry which is preliminary data.</text>
</comment>
<reference evidence="1 2" key="1">
    <citation type="journal article" date="2018" name="PLoS Genet.">
        <title>Population sequencing reveals clonal diversity and ancestral inbreeding in the grapevine cultivar Chardonnay.</title>
        <authorList>
            <person name="Roach M.J."/>
            <person name="Johnson D.L."/>
            <person name="Bohlmann J."/>
            <person name="van Vuuren H.J."/>
            <person name="Jones S.J."/>
            <person name="Pretorius I.S."/>
            <person name="Schmidt S.A."/>
            <person name="Borneman A.R."/>
        </authorList>
    </citation>
    <scope>NUCLEOTIDE SEQUENCE [LARGE SCALE GENOMIC DNA]</scope>
    <source>
        <strain evidence="2">cv. Chardonnay</strain>
        <tissue evidence="1">Leaf</tissue>
    </source>
</reference>
<dbReference type="EMBL" id="QGNW01000016">
    <property type="protein sequence ID" value="RVX16199.1"/>
    <property type="molecule type" value="Genomic_DNA"/>
</dbReference>
<name>A0A438K4S4_VITVI</name>
<gene>
    <name evidence="1" type="ORF">CK203_014589</name>
</gene>